<dbReference type="PANTHER" id="PTHR19446">
    <property type="entry name" value="REVERSE TRANSCRIPTASES"/>
    <property type="match status" value="1"/>
</dbReference>
<evidence type="ECO:0000313" key="3">
    <source>
        <dbReference type="Ensembl" id="ENSPANP00000048151.1"/>
    </source>
</evidence>
<proteinExistence type="predicted"/>
<evidence type="ECO:0000313" key="4">
    <source>
        <dbReference type="Proteomes" id="UP000028761"/>
    </source>
</evidence>
<feature type="domain" description="Reverse transcriptase" evidence="2">
    <location>
        <begin position="123"/>
        <end position="287"/>
    </location>
</feature>
<dbReference type="InterPro" id="IPR043502">
    <property type="entry name" value="DNA/RNA_pol_sf"/>
</dbReference>
<name>A0A8I5MZH6_PAPAN</name>
<dbReference type="PROSITE" id="PS50878">
    <property type="entry name" value="RT_POL"/>
    <property type="match status" value="1"/>
</dbReference>
<reference evidence="3" key="3">
    <citation type="submission" date="2025-09" db="UniProtKB">
        <authorList>
            <consortium name="Ensembl"/>
        </authorList>
    </citation>
    <scope>IDENTIFICATION</scope>
</reference>
<evidence type="ECO:0000259" key="2">
    <source>
        <dbReference type="PROSITE" id="PS50878"/>
    </source>
</evidence>
<dbReference type="AlphaFoldDB" id="A0A8I5MZH6"/>
<dbReference type="InterPro" id="IPR000477">
    <property type="entry name" value="RT_dom"/>
</dbReference>
<reference evidence="3 4" key="1">
    <citation type="submission" date="2012-03" db="EMBL/GenBank/DDBJ databases">
        <title>Whole Genome Assembly of Papio anubis.</title>
        <authorList>
            <person name="Liu Y.L."/>
            <person name="Abraham K.A."/>
            <person name="Akbar H.A."/>
            <person name="Ali S.A."/>
            <person name="Anosike U.A."/>
            <person name="Aqrawi P.A."/>
            <person name="Arias F.A."/>
            <person name="Attaway T.A."/>
            <person name="Awwad R.A."/>
            <person name="Babu C.B."/>
            <person name="Bandaranaike D.B."/>
            <person name="Battles P.B."/>
            <person name="Bell A.B."/>
            <person name="Beltran B.B."/>
            <person name="Berhane-Mersha D.B."/>
            <person name="Bess C.B."/>
            <person name="Bickham C.B."/>
            <person name="Bolden T.B."/>
            <person name="Carter K.C."/>
            <person name="Chau D.C."/>
            <person name="Chavez A.C."/>
            <person name="Clerc-Blankenburg K.C."/>
            <person name="Coyle M.C."/>
            <person name="Dao M.D."/>
            <person name="Davila M.L.D."/>
            <person name="Davy-Carroll L.D."/>
            <person name="Denson S.D."/>
            <person name="Dinh H.D."/>
            <person name="Fernandez S.F."/>
            <person name="Fernando P.F."/>
            <person name="Forbes L.F."/>
            <person name="Francis C.F."/>
            <person name="Francisco L.F."/>
            <person name="Fu Q.F."/>
            <person name="Garcia-Iii R.G."/>
            <person name="Garrett T.G."/>
            <person name="Gross S.G."/>
            <person name="Gubbala S.G."/>
            <person name="Hirani K.H."/>
            <person name="Hogues M.H."/>
            <person name="Hollins B.H."/>
            <person name="Jackson L.J."/>
            <person name="Javaid M.J."/>
            <person name="Jhangiani S.J."/>
            <person name="Johnson A.J."/>
            <person name="Johnson B.J."/>
            <person name="Jones J.J."/>
            <person name="Joshi V.J."/>
            <person name="Kalu J.K."/>
            <person name="Khan N.K."/>
            <person name="Korchina V.K."/>
            <person name="Kovar C.K."/>
            <person name="Lago L.L."/>
            <person name="Lara F.L."/>
            <person name="Le T.-K.L."/>
            <person name="Lee S.L."/>
            <person name="Legall-Iii F.L."/>
            <person name="Lemon S.L."/>
            <person name="Liu J.L."/>
            <person name="Liu Y.-S.L."/>
            <person name="Liyanage D.L."/>
            <person name="Lopez J.L."/>
            <person name="Lorensuhewa L.L."/>
            <person name="Mata R.M."/>
            <person name="Mathew T.M."/>
            <person name="Mercado C.M."/>
            <person name="Mercado I.M."/>
            <person name="Morales K.M."/>
            <person name="Morgan M.M."/>
            <person name="Munidasa M.M."/>
            <person name="Ngo D.N."/>
            <person name="Nguyen L.N."/>
            <person name="Nguyen T.N."/>
            <person name="Nguyen N.N."/>
            <person name="Obregon M.O."/>
            <person name="Okwuonu G.O."/>
            <person name="Ongeri F.O."/>
            <person name="Onwere C.O."/>
            <person name="Osifeso I.O."/>
            <person name="Parra A.P."/>
            <person name="Patil S.P."/>
            <person name="Perez A.P."/>
            <person name="Perez Y.P."/>
            <person name="Pham C.P."/>
            <person name="Pu L.-L.P."/>
            <person name="Puazo M.P."/>
            <person name="Quiroz J.Q."/>
            <person name="Rouhana J.R."/>
            <person name="Ruiz M.R."/>
            <person name="Ruiz S.-J.R."/>
            <person name="Saada N.S."/>
            <person name="Santibanez J.S."/>
            <person name="Scheel M.S."/>
            <person name="Schneider B.S."/>
            <person name="Simmons D.S."/>
            <person name="Sisson I.S."/>
            <person name="Tang L.-Y.T."/>
            <person name="Thornton R.T."/>
            <person name="Tisius J.T."/>
            <person name="Toledanes G.T."/>
            <person name="Trejos Z.T."/>
            <person name="Usmani K.U."/>
            <person name="Varghese R.V."/>
            <person name="Vattathil S.V."/>
            <person name="Vee V.V."/>
            <person name="Walker D.W."/>
            <person name="Weissenberger G.W."/>
            <person name="White C.W."/>
            <person name="Williams A.W."/>
            <person name="Woodworth J.W."/>
            <person name="Wright R.W."/>
            <person name="Zhu Y.Z."/>
            <person name="Han Y.H."/>
            <person name="Newsham I.N."/>
            <person name="Nazareth L.N."/>
            <person name="Worley K.W."/>
            <person name="Muzny D.M."/>
            <person name="Rogers J.R."/>
            <person name="Gibbs R.G."/>
        </authorList>
    </citation>
    <scope>NUCLEOTIDE SEQUENCE [LARGE SCALE GENOMIC DNA]</scope>
</reference>
<dbReference type="CDD" id="cd01650">
    <property type="entry name" value="RT_nLTR_like"/>
    <property type="match status" value="1"/>
</dbReference>
<dbReference type="EC" id="2.7.7.49" evidence="1"/>
<dbReference type="GeneTree" id="ENSGT00940000153064"/>
<dbReference type="Pfam" id="PF00078">
    <property type="entry name" value="RVT_1"/>
    <property type="match status" value="1"/>
</dbReference>
<dbReference type="Ensembl" id="ENSPANT00000075451.1">
    <property type="protein sequence ID" value="ENSPANP00000048151.1"/>
    <property type="gene ID" value="ENSPANG00000042185.1"/>
</dbReference>
<sequence>MLARLIKKKREKNQIDAIKHDKGDITTDHTEIQTPIREYYKDLYTNKLENLEEMDKFLDTYTLPRLNQEEVKSLNRPITGSEIEEIINSLPNKKGPGPDGFTAKFYQRYKGELVPFLLKRFQSIEKEGMLPNSFYKASIILIPKPGRDTTKKENFRSISLMNIDAKILSKILANRIQQHLKKLIHHDQVSFIPGMQGWFNICKSINIIHHINRTKDKNHMIISIDAEKAFDKTQQPFMLKTLNKPGADGTYLKIIGAIYDKPTVNITLNGPKLEILPLKPGIRQGCP</sequence>
<accession>A0A8I5MZH6</accession>
<dbReference type="SUPFAM" id="SSF56672">
    <property type="entry name" value="DNA/RNA polymerases"/>
    <property type="match status" value="1"/>
</dbReference>
<protein>
    <recommendedName>
        <fullName evidence="1">RNA-directed DNA polymerase</fullName>
        <ecNumber evidence="1">2.7.7.49</ecNumber>
    </recommendedName>
</protein>
<dbReference type="GO" id="GO:0003964">
    <property type="term" value="F:RNA-directed DNA polymerase activity"/>
    <property type="evidence" value="ECO:0007669"/>
    <property type="project" value="UniProtKB-EC"/>
</dbReference>
<reference evidence="3" key="2">
    <citation type="submission" date="2025-08" db="UniProtKB">
        <authorList>
            <consortium name="Ensembl"/>
        </authorList>
    </citation>
    <scope>IDENTIFICATION</scope>
</reference>
<organism evidence="3 4">
    <name type="scientific">Papio anubis</name>
    <name type="common">Olive baboon</name>
    <dbReference type="NCBI Taxonomy" id="9555"/>
    <lineage>
        <taxon>Eukaryota</taxon>
        <taxon>Metazoa</taxon>
        <taxon>Chordata</taxon>
        <taxon>Craniata</taxon>
        <taxon>Vertebrata</taxon>
        <taxon>Euteleostomi</taxon>
        <taxon>Mammalia</taxon>
        <taxon>Eutheria</taxon>
        <taxon>Euarchontoglires</taxon>
        <taxon>Primates</taxon>
        <taxon>Haplorrhini</taxon>
        <taxon>Catarrhini</taxon>
        <taxon>Cercopithecidae</taxon>
        <taxon>Cercopithecinae</taxon>
        <taxon>Papio</taxon>
    </lineage>
</organism>
<dbReference type="Proteomes" id="UP000028761">
    <property type="component" value="Chromosome X"/>
</dbReference>
<dbReference type="OMA" id="REKGCEM"/>
<evidence type="ECO:0000256" key="1">
    <source>
        <dbReference type="ARBA" id="ARBA00012493"/>
    </source>
</evidence>
<keyword evidence="4" id="KW-1185">Reference proteome</keyword>